<protein>
    <submittedName>
        <fullName evidence="1">Unnamed protein product</fullName>
    </submittedName>
</protein>
<evidence type="ECO:0000313" key="1">
    <source>
        <dbReference type="EMBL" id="GMG21130.1"/>
    </source>
</evidence>
<dbReference type="EMBL" id="BSXU01000566">
    <property type="protein sequence ID" value="GMG21130.1"/>
    <property type="molecule type" value="Genomic_DNA"/>
</dbReference>
<accession>A0A9W6YT66</accession>
<proteinExistence type="predicted"/>
<evidence type="ECO:0000313" key="2">
    <source>
        <dbReference type="Proteomes" id="UP001165063"/>
    </source>
</evidence>
<sequence>MFLQNIEDFEQYWCELKAELASNHFHDTIYNVTELKPNVPPLYSQYEEMFVHQILANNLGAKFIGLLDYHSETDSPVVETLISLAKMYQSFSGVSIYDESKKLFTTQTPEKIARNFNQGLSFPINRSTVDQNLPFTGFECLGAAADLKRRINNTINSYLKDKMNLDNYLDEFDGFLREIYLSPVLGEFVPEAEISKYCLAGFKSHFNLYEKSTTEHFPTEWTSYDKLKEQLLKHQLKHRVTNLLEVMNCASQNYLFEFYNLPQLFAKYDWAISVVRKYSEISRVISEGDVVRFCLKSFCSRNKISLSALKHLKTYKTMKAELTRMDAEIRAKKLRKDLASSCSNLLNDYGFASFFREFDHYLDEVKNDSHLKDYITQSEITRYCLESIKAKRGFSDITEKIPDRTNYKQMKKAALKRRNKLRCYKVAGGLVSAALVAAMCAA</sequence>
<name>A0A9W6YT66_AMBMO</name>
<gene>
    <name evidence="1" type="ORF">Amon01_000174900</name>
</gene>
<reference evidence="1" key="1">
    <citation type="submission" date="2023-04" db="EMBL/GenBank/DDBJ databases">
        <title>Ambrosiozyma monospora NBRC 1965.</title>
        <authorList>
            <person name="Ichikawa N."/>
            <person name="Sato H."/>
            <person name="Tonouchi N."/>
        </authorList>
    </citation>
    <scope>NUCLEOTIDE SEQUENCE</scope>
    <source>
        <strain evidence="1">NBRC 1965</strain>
    </source>
</reference>
<organism evidence="1 2">
    <name type="scientific">Ambrosiozyma monospora</name>
    <name type="common">Yeast</name>
    <name type="synonym">Endomycopsis monosporus</name>
    <dbReference type="NCBI Taxonomy" id="43982"/>
    <lineage>
        <taxon>Eukaryota</taxon>
        <taxon>Fungi</taxon>
        <taxon>Dikarya</taxon>
        <taxon>Ascomycota</taxon>
        <taxon>Saccharomycotina</taxon>
        <taxon>Pichiomycetes</taxon>
        <taxon>Pichiales</taxon>
        <taxon>Pichiaceae</taxon>
        <taxon>Ambrosiozyma</taxon>
    </lineage>
</organism>
<keyword evidence="2" id="KW-1185">Reference proteome</keyword>
<dbReference type="AlphaFoldDB" id="A0A9W6YT66"/>
<dbReference type="Proteomes" id="UP001165063">
    <property type="component" value="Unassembled WGS sequence"/>
</dbReference>
<comment type="caution">
    <text evidence="1">The sequence shown here is derived from an EMBL/GenBank/DDBJ whole genome shotgun (WGS) entry which is preliminary data.</text>
</comment>